<evidence type="ECO:0000313" key="3">
    <source>
        <dbReference type="RefSeq" id="XP_027083744.1"/>
    </source>
</evidence>
<reference evidence="2" key="1">
    <citation type="journal article" date="2025" name="Foods">
        <title>Unveiling the Microbial Signatures of Arabica Coffee Cherries: Insights into Ripeness Specific Diversity, Functional Traits, and Implications for Quality and Safety.</title>
        <authorList>
            <consortium name="RefSeq"/>
            <person name="Tenea G.N."/>
            <person name="Cifuentes V."/>
            <person name="Reyes P."/>
            <person name="Cevallos-Vallejos M."/>
        </authorList>
    </citation>
    <scope>NUCLEOTIDE SEQUENCE [LARGE SCALE GENOMIC DNA]</scope>
</reference>
<dbReference type="OrthoDB" id="294702at2759"/>
<protein>
    <recommendedName>
        <fullName evidence="1">AB hydrolase-1 domain-containing protein</fullName>
    </recommendedName>
</protein>
<dbReference type="Gene3D" id="3.40.50.1820">
    <property type="entry name" value="alpha/beta hydrolase"/>
    <property type="match status" value="1"/>
</dbReference>
<dbReference type="RefSeq" id="XP_027083744.1">
    <property type="nucleotide sequence ID" value="XM_027227943.2"/>
</dbReference>
<dbReference type="InterPro" id="IPR000073">
    <property type="entry name" value="AB_hydrolase_1"/>
</dbReference>
<feature type="domain" description="AB hydrolase-1" evidence="1">
    <location>
        <begin position="66"/>
        <end position="324"/>
    </location>
</feature>
<keyword evidence="2" id="KW-1185">Reference proteome</keyword>
<accession>A0A6P6TZR6</accession>
<dbReference type="FunFam" id="3.40.50.1820:FF:000270">
    <property type="entry name" value="Alpha/beta-Hydrolases superfamily protein"/>
    <property type="match status" value="1"/>
</dbReference>
<proteinExistence type="predicted"/>
<dbReference type="GO" id="GO:0016787">
    <property type="term" value="F:hydrolase activity"/>
    <property type="evidence" value="ECO:0007669"/>
    <property type="project" value="UniProtKB-ARBA"/>
</dbReference>
<dbReference type="PANTHER" id="PTHR45763:SF21">
    <property type="entry name" value="ALPHA_BETA-HYDROLASES SUPERFAMILY PROTEIN"/>
    <property type="match status" value="1"/>
</dbReference>
<dbReference type="InterPro" id="IPR029058">
    <property type="entry name" value="AB_hydrolase_fold"/>
</dbReference>
<dbReference type="PANTHER" id="PTHR45763">
    <property type="entry name" value="HYDROLASE, ALPHA/BETA FOLD FAMILY PROTEIN, EXPRESSED-RELATED"/>
    <property type="match status" value="1"/>
</dbReference>
<reference evidence="3" key="2">
    <citation type="submission" date="2025-08" db="UniProtKB">
        <authorList>
            <consortium name="RefSeq"/>
        </authorList>
    </citation>
    <scope>IDENTIFICATION</scope>
    <source>
        <tissue evidence="3">Leaves</tissue>
    </source>
</reference>
<name>A0A6P6TZR6_COFAR</name>
<dbReference type="Pfam" id="PF12697">
    <property type="entry name" value="Abhydrolase_6"/>
    <property type="match status" value="1"/>
</dbReference>
<dbReference type="GeneID" id="113706046"/>
<sequence length="340" mass="38932">MFAQIAVGIVGGFLVWAYLSMKPAPPKICGSPDGPPVTSPRVKLSDGRYLAYKEAGVSKEQAKYKIILIHGFDSSKDMILPISQDLINELQIYLLSFDRAGYGESDPYPKRSVKTEAYDIQELADKLHIGPKFHIFGISMGAYPVWGCLKYIPHRLSGVALVVPFVHYWWPCLPAELSKHSLRKLLVQDQWVFRVAHYTPWLLNWWMTQKWFPSLSIMEGKTDILSSQDLEILKQLSGVLNDGQEKVRQQGLYESLYRDILAGYVQWEFDPTDIADPFPNKEGSVHLWQGYEDRIIPFEINRYISEKLPWIRYHEVPDAGHLLTFNGSLCESIVRELLTA</sequence>
<dbReference type="AlphaFoldDB" id="A0A6P6TZR6"/>
<organism evidence="2 3">
    <name type="scientific">Coffea arabica</name>
    <name type="common">Arabian coffee</name>
    <dbReference type="NCBI Taxonomy" id="13443"/>
    <lineage>
        <taxon>Eukaryota</taxon>
        <taxon>Viridiplantae</taxon>
        <taxon>Streptophyta</taxon>
        <taxon>Embryophyta</taxon>
        <taxon>Tracheophyta</taxon>
        <taxon>Spermatophyta</taxon>
        <taxon>Magnoliopsida</taxon>
        <taxon>eudicotyledons</taxon>
        <taxon>Gunneridae</taxon>
        <taxon>Pentapetalae</taxon>
        <taxon>asterids</taxon>
        <taxon>lamiids</taxon>
        <taxon>Gentianales</taxon>
        <taxon>Rubiaceae</taxon>
        <taxon>Ixoroideae</taxon>
        <taxon>Gardenieae complex</taxon>
        <taxon>Bertiereae - Coffeeae clade</taxon>
        <taxon>Coffeeae</taxon>
        <taxon>Coffea</taxon>
    </lineage>
</organism>
<dbReference type="SUPFAM" id="SSF53474">
    <property type="entry name" value="alpha/beta-Hydrolases"/>
    <property type="match status" value="1"/>
</dbReference>
<evidence type="ECO:0000259" key="1">
    <source>
        <dbReference type="Pfam" id="PF12697"/>
    </source>
</evidence>
<dbReference type="Proteomes" id="UP001652660">
    <property type="component" value="Chromosome 1e"/>
</dbReference>
<evidence type="ECO:0000313" key="2">
    <source>
        <dbReference type="Proteomes" id="UP001652660"/>
    </source>
</evidence>
<gene>
    <name evidence="3" type="primary">LOC113706046</name>
</gene>